<keyword evidence="7" id="KW-1185">Reference proteome</keyword>
<dbReference type="EMBL" id="CAUYUJ010000669">
    <property type="protein sequence ID" value="CAK0791855.1"/>
    <property type="molecule type" value="Genomic_DNA"/>
</dbReference>
<dbReference type="SUPFAM" id="SSF56059">
    <property type="entry name" value="Glutathione synthetase ATP-binding domain-like"/>
    <property type="match status" value="1"/>
</dbReference>
<evidence type="ECO:0000313" key="7">
    <source>
        <dbReference type="Proteomes" id="UP001189429"/>
    </source>
</evidence>
<keyword evidence="1" id="KW-0436">Ligase</keyword>
<dbReference type="Gene3D" id="3.30.470.20">
    <property type="entry name" value="ATP-grasp fold, B domain"/>
    <property type="match status" value="1"/>
</dbReference>
<comment type="catalytic activity">
    <reaction evidence="5">
        <text>L-glutamyl-[protein] + L-glutamate + ATP = gamma-L-glutamyl-L-glutamyl-[protein] + ADP + phosphate + H(+)</text>
        <dbReference type="Rhea" id="RHEA:60144"/>
        <dbReference type="Rhea" id="RHEA-COMP:10208"/>
        <dbReference type="Rhea" id="RHEA-COMP:15517"/>
        <dbReference type="ChEBI" id="CHEBI:15378"/>
        <dbReference type="ChEBI" id="CHEBI:29973"/>
        <dbReference type="ChEBI" id="CHEBI:29985"/>
        <dbReference type="ChEBI" id="CHEBI:30616"/>
        <dbReference type="ChEBI" id="CHEBI:43474"/>
        <dbReference type="ChEBI" id="CHEBI:143622"/>
        <dbReference type="ChEBI" id="CHEBI:456216"/>
    </reaction>
    <physiologicalReaction direction="left-to-right" evidence="5">
        <dbReference type="Rhea" id="RHEA:60145"/>
    </physiologicalReaction>
</comment>
<dbReference type="Proteomes" id="UP001189429">
    <property type="component" value="Unassembled WGS sequence"/>
</dbReference>
<dbReference type="PANTHER" id="PTHR12241:SF145">
    <property type="entry name" value="TUBULIN POLYGLUTAMYLASE TTLL5"/>
    <property type="match status" value="1"/>
</dbReference>
<organism evidence="6 7">
    <name type="scientific">Prorocentrum cordatum</name>
    <dbReference type="NCBI Taxonomy" id="2364126"/>
    <lineage>
        <taxon>Eukaryota</taxon>
        <taxon>Sar</taxon>
        <taxon>Alveolata</taxon>
        <taxon>Dinophyceae</taxon>
        <taxon>Prorocentrales</taxon>
        <taxon>Prorocentraceae</taxon>
        <taxon>Prorocentrum</taxon>
    </lineage>
</organism>
<name>A0ABN9PN78_9DINO</name>
<reference evidence="6" key="1">
    <citation type="submission" date="2023-10" db="EMBL/GenBank/DDBJ databases">
        <authorList>
            <person name="Chen Y."/>
            <person name="Shah S."/>
            <person name="Dougan E. K."/>
            <person name="Thang M."/>
            <person name="Chan C."/>
        </authorList>
    </citation>
    <scope>NUCLEOTIDE SEQUENCE [LARGE SCALE GENOMIC DNA]</scope>
</reference>
<dbReference type="PANTHER" id="PTHR12241">
    <property type="entry name" value="TUBULIN POLYGLUTAMYLASE"/>
    <property type="match status" value="1"/>
</dbReference>
<evidence type="ECO:0000313" key="6">
    <source>
        <dbReference type="EMBL" id="CAK0791855.1"/>
    </source>
</evidence>
<evidence type="ECO:0000256" key="2">
    <source>
        <dbReference type="ARBA" id="ARBA00022741"/>
    </source>
</evidence>
<evidence type="ECO:0000256" key="3">
    <source>
        <dbReference type="ARBA" id="ARBA00022840"/>
    </source>
</evidence>
<keyword evidence="2" id="KW-0547">Nucleotide-binding</keyword>
<gene>
    <name evidence="6" type="ORF">PCOR1329_LOCUS2645</name>
</gene>
<evidence type="ECO:0000256" key="1">
    <source>
        <dbReference type="ARBA" id="ARBA00022598"/>
    </source>
</evidence>
<comment type="caution">
    <text evidence="6">The sequence shown here is derived from an EMBL/GenBank/DDBJ whole genome shotgun (WGS) entry which is preliminary data.</text>
</comment>
<evidence type="ECO:0000256" key="5">
    <source>
        <dbReference type="ARBA" id="ARBA00049274"/>
    </source>
</evidence>
<accession>A0ABN9PN78</accession>
<evidence type="ECO:0000256" key="4">
    <source>
        <dbReference type="ARBA" id="ARBA00041448"/>
    </source>
</evidence>
<protein>
    <recommendedName>
        <fullName evidence="4">Tubulin--tyrosine ligase-like protein 5</fullName>
    </recommendedName>
</protein>
<dbReference type="InterPro" id="IPR004344">
    <property type="entry name" value="TTL/TTLL_fam"/>
</dbReference>
<dbReference type="Pfam" id="PF03133">
    <property type="entry name" value="TTL"/>
    <property type="match status" value="1"/>
</dbReference>
<sequence>MADRRRKKCQCAAIFESTRKAFHADVSWDLLPGRLIARGFEVADQGELALFAMWSAPRNVDHHTRGWHGVIDPERRGVIEQCPPSSVRELTDKARLADYLLENGFLDFAPVTMMSKQELSSSSCGQDMDESGVWFLKHVLMARNEGVTVHKNRDACLEAWLAVPEAECGNYLAQQGVPRLLLDQTGRKVTLRLYILIMAHLQHAVPFASAFVRRDFACRVHPDTFDPEDPDPEKHVTSTLGVAGVQYLSGADWAHCASVWPNIRQMMSECLQPFLVSFAASERRVVDGPAGARSLTFDLLGADVVVDADFKPWLLEFNRMPQLAAVPGHTLISSAREAVIEDMLGAVLDQVMKARCLCSAPQDFPEAWDCVAKSCD</sequence>
<keyword evidence="3" id="KW-0067">ATP-binding</keyword>
<proteinExistence type="predicted"/>